<dbReference type="EMBL" id="JRWG01000002">
    <property type="protein sequence ID" value="KXO00752.1"/>
    <property type="molecule type" value="Genomic_DNA"/>
</dbReference>
<evidence type="ECO:0000259" key="2">
    <source>
        <dbReference type="Pfam" id="PF18962"/>
    </source>
</evidence>
<reference evidence="4" key="1">
    <citation type="submission" date="2014-10" db="EMBL/GenBank/DDBJ databases">
        <title>Genome sequencing of Vitellibacter sp. D-24.</title>
        <authorList>
            <person name="Thevarajoo S."/>
            <person name="Selvaratnam C."/>
            <person name="Goh K.M."/>
            <person name="Chong C.S."/>
        </authorList>
    </citation>
    <scope>NUCLEOTIDE SEQUENCE [LARGE SCALE GENOMIC DNA]</scope>
    <source>
        <strain evidence="4">D-24</strain>
    </source>
</reference>
<dbReference type="Proteomes" id="UP000070138">
    <property type="component" value="Unassembled WGS sequence"/>
</dbReference>
<organism evidence="3 4">
    <name type="scientific">Aequorivita aquimaris</name>
    <dbReference type="NCBI Taxonomy" id="1548749"/>
    <lineage>
        <taxon>Bacteria</taxon>
        <taxon>Pseudomonadati</taxon>
        <taxon>Bacteroidota</taxon>
        <taxon>Flavobacteriia</taxon>
        <taxon>Flavobacteriales</taxon>
        <taxon>Flavobacteriaceae</taxon>
        <taxon>Aequorivita</taxon>
    </lineage>
</organism>
<evidence type="ECO:0000256" key="1">
    <source>
        <dbReference type="ARBA" id="ARBA00022729"/>
    </source>
</evidence>
<evidence type="ECO:0000313" key="4">
    <source>
        <dbReference type="Proteomes" id="UP000070138"/>
    </source>
</evidence>
<dbReference type="InterPro" id="IPR026444">
    <property type="entry name" value="Secre_tail"/>
</dbReference>
<dbReference type="AlphaFoldDB" id="A0A137RKP3"/>
<proteinExistence type="predicted"/>
<dbReference type="STRING" id="1548749.LS48_05080"/>
<dbReference type="NCBIfam" id="TIGR02608">
    <property type="entry name" value="delta_60_rpt"/>
    <property type="match status" value="6"/>
</dbReference>
<name>A0A137RKP3_9FLAO</name>
<feature type="domain" description="Secretion system C-terminal sorting" evidence="2">
    <location>
        <begin position="426"/>
        <end position="486"/>
    </location>
</feature>
<keyword evidence="4" id="KW-1185">Reference proteome</keyword>
<comment type="caution">
    <text evidence="3">The sequence shown here is derived from an EMBL/GenBank/DDBJ whole genome shotgun (WGS) entry which is preliminary data.</text>
</comment>
<reference evidence="3 4" key="2">
    <citation type="journal article" date="2016" name="Int. J. Syst. Evol. Microbiol.">
        <title>Vitellibacter aquimaris sp. nov., a marine bacterium isolated from seawater.</title>
        <authorList>
            <person name="Thevarajoo S."/>
            <person name="Selvaratnam C."/>
            <person name="Goh K.M."/>
            <person name="Hong K.W."/>
            <person name="Chan X.Y."/>
            <person name="Chan K.G."/>
            <person name="Chong C.S."/>
        </authorList>
    </citation>
    <scope>NUCLEOTIDE SEQUENCE [LARGE SCALE GENOMIC DNA]</scope>
    <source>
        <strain evidence="3 4">D-24</strain>
    </source>
</reference>
<dbReference type="Gene3D" id="2.80.10.50">
    <property type="match status" value="2"/>
</dbReference>
<keyword evidence="1" id="KW-0732">Signal</keyword>
<dbReference type="InterPro" id="IPR013431">
    <property type="entry name" value="Delta_60_rpt"/>
</dbReference>
<sequence length="494" mass="54383">MKKLLLFIVGIISVVTYGQDGSPDLSFGTEGVVTTDIENSEELLSSVVQQNDQKLIVSGITSINNNLSKPYLVRYMPDGSLDSSFGNNGILVADYAEGYCEHVNLFLDEEQNILTGGKFSNSQSQTYKIAKYNANGELINSFGTNGVLTIPNGNFAKMLVLADNSLLFLKLTANDKIGFFHYFEDGTLDPNFGIDGIAISNFSGGSFTISELKIDSENNFFVSGIRANSYTADIILLKFLPTGYLDINFGDNGLTTKSLESIDAVNFRNPSFDFTNNQNIVIAGSYGYCTLQLEPFFKQYFIRFLSDGQPDLNFGNNGTRLLSETGFSISQLIIQENQRMLAIGSTTDCFELGVYNVKRYFSGGYRDYSFILGLEFVDSKTIVQTDGKIVGAGITAPLSGPQNILVARFNNSQLSVPNFKNQKTTIYPNPSNGIFTIERELFSENEQYEITDIAGKTIASGELTEKQSQLNLTAAQSGVYFLKTSNSIFRLLKN</sequence>
<dbReference type="NCBIfam" id="TIGR04183">
    <property type="entry name" value="Por_Secre_tail"/>
    <property type="match status" value="1"/>
</dbReference>
<protein>
    <recommendedName>
        <fullName evidence="2">Secretion system C-terminal sorting domain-containing protein</fullName>
    </recommendedName>
</protein>
<dbReference type="Pfam" id="PF17164">
    <property type="entry name" value="DUF5122"/>
    <property type="match status" value="3"/>
</dbReference>
<dbReference type="Pfam" id="PF18962">
    <property type="entry name" value="Por_Secre_tail"/>
    <property type="match status" value="1"/>
</dbReference>
<evidence type="ECO:0000313" key="3">
    <source>
        <dbReference type="EMBL" id="KXO00752.1"/>
    </source>
</evidence>
<gene>
    <name evidence="3" type="ORF">LS48_05080</name>
</gene>
<dbReference type="RefSeq" id="WP_162266494.1">
    <property type="nucleotide sequence ID" value="NZ_JRWG01000002.1"/>
</dbReference>
<accession>A0A137RKP3</accession>